<evidence type="ECO:0000256" key="1">
    <source>
        <dbReference type="SAM" id="MobiDB-lite"/>
    </source>
</evidence>
<keyword evidence="4" id="KW-1185">Reference proteome</keyword>
<feature type="region of interest" description="Disordered" evidence="1">
    <location>
        <begin position="499"/>
        <end position="520"/>
    </location>
</feature>
<organism evidence="3 4">
    <name type="scientific">Musa acuminata subsp. malaccensis</name>
    <name type="common">Wild banana</name>
    <name type="synonym">Musa malaccensis</name>
    <dbReference type="NCBI Taxonomy" id="214687"/>
    <lineage>
        <taxon>Eukaryota</taxon>
        <taxon>Viridiplantae</taxon>
        <taxon>Streptophyta</taxon>
        <taxon>Embryophyta</taxon>
        <taxon>Tracheophyta</taxon>
        <taxon>Spermatophyta</taxon>
        <taxon>Magnoliopsida</taxon>
        <taxon>Liliopsida</taxon>
        <taxon>Zingiberales</taxon>
        <taxon>Musaceae</taxon>
        <taxon>Musa</taxon>
    </lineage>
</organism>
<dbReference type="AlphaFoldDB" id="A0A804IXE5"/>
<dbReference type="FunCoup" id="A0A804IXE5">
    <property type="interactions" value="1530"/>
</dbReference>
<dbReference type="Proteomes" id="UP000012960">
    <property type="component" value="Unplaced"/>
</dbReference>
<evidence type="ECO:0000313" key="2">
    <source>
        <dbReference type="EMBL" id="CAG1844321.1"/>
    </source>
</evidence>
<protein>
    <submittedName>
        <fullName evidence="2">(wild Malaysian banana) hypothetical protein</fullName>
    </submittedName>
</protein>
<accession>A0A804IXE5</accession>
<dbReference type="EMBL" id="HG996469">
    <property type="protein sequence ID" value="CAG1844321.1"/>
    <property type="molecule type" value="Genomic_DNA"/>
</dbReference>
<evidence type="ECO:0000313" key="4">
    <source>
        <dbReference type="Proteomes" id="UP000012960"/>
    </source>
</evidence>
<dbReference type="PANTHER" id="PTHR37261">
    <property type="entry name" value="40S RIBOSOMAL PROTEIN S27"/>
    <property type="match status" value="1"/>
</dbReference>
<sequence>MEAASGAAAGDVESSAAVNRWTVSTNWIVTGGSLHDAISFETSEEDAPTAPGISTPLILLRPPAEAAAEEEERGFLPCEVTVCLNRKYEIHRIYARSTARVYEVYYATDKQNKCKEYLCTVRCGVASEEVTPSSDVASFECENGSYATSDKQDKMSLADSNSSNEDGWVEVKIPDTPSHDHKINVLPRKIDGNSNTDCQIYYEATADISDASPCMSVTLRFLSLNTKTCVHVSEIYIYADPVETDTPCAPVSMGENFGGNSLLAMFMPSLLQLSKSGTSTQDKFFGASALRKYQYGVQKEAELVSSDMAVVMPQEATSDKVDCTLGLDHKQVQLKPENTFSTSDQRITDQEVPSCSVDQKLNQVRDQSEIKPENMQLGSNQKITEREPSSSTSIQGTKARTENVQSTYSEKQIGLVHMSKSSAQQEYKAGDRIERVLDELVSRVTRIEAFCSRFEESLLKPLSCIETRLQNLERLFHTAGGQFPRQGACTRISAPEFSSDLENDSLNPSPASGDNDKDDTVLHDPPLPVDAMLHPSLPASGVTGCVPDSRIYPGLVLKAPEFSNEDDECLKYDAGLASDANCSQDKKLCSTGNKDSDGIKDDVSLASDLNCSEDKKLSSFDHALASALQAFLSSKPNATVMEPYEICAGDESVLNPSLIKVLSNGADTSVSTLNEVKDTTVSDSSFPVSGASERSVRNPECDTGCSIRGISEVSAALDGSSTPVDALVSFLPAPVMDSGLIFKAPEFSSDEDEFDNYDDMTETNSHNFHEDEAYMRMDGEAVSQIVAFLSSEKLKTSNCTSNLVAISSDPYNVDKSETSSLVVGVPCEGADGLDTQNHGISTKDTDFSILTSKTGLDCDEDEHWLERASTSPLGCSLEKRGDQVKLHGYHSTSATASEGRLLTEDLSHNVSFISDCSASKDWQGGLLNDSDDDQVDPGGASLIELGKGWTGSSSTFASLVTDSIKNKDQVGVMDSSASTADHYDGQAANETGSIHENTMSAAGQSNIASSANDSSSPNDNYAGCRLEQTPTSASSSDDPIWDVTFVPERDWSSGVPLQVLLGESCDDEVQDTAAIDATEYCIATDKLLEGMENLSLTGDSSDLRNDSGCINQQNFPSLI</sequence>
<dbReference type="EnsemblPlants" id="Ma04_t35190.1">
    <property type="protein sequence ID" value="Ma04_p35190.1"/>
    <property type="gene ID" value="Ma04_g35190"/>
</dbReference>
<dbReference type="PANTHER" id="PTHR37261:SF1">
    <property type="entry name" value="40S RIBOSOMAL PROTEIN S27"/>
    <property type="match status" value="1"/>
</dbReference>
<reference evidence="2" key="1">
    <citation type="submission" date="2021-03" db="EMBL/GenBank/DDBJ databases">
        <authorList>
            <consortium name="Genoscope - CEA"/>
            <person name="William W."/>
        </authorList>
    </citation>
    <scope>NUCLEOTIDE SEQUENCE</scope>
    <source>
        <strain evidence="2">Doubled-haploid Pahang</strain>
    </source>
</reference>
<reference evidence="3" key="2">
    <citation type="submission" date="2021-05" db="UniProtKB">
        <authorList>
            <consortium name="EnsemblPlants"/>
        </authorList>
    </citation>
    <scope>IDENTIFICATION</scope>
    <source>
        <strain evidence="3">subsp. malaccensis</strain>
    </source>
</reference>
<dbReference type="OrthoDB" id="1939758at2759"/>
<feature type="compositionally biased region" description="Polar residues" evidence="1">
    <location>
        <begin position="389"/>
        <end position="406"/>
    </location>
</feature>
<dbReference type="InParanoid" id="A0A804IXE5"/>
<feature type="region of interest" description="Disordered" evidence="1">
    <location>
        <begin position="366"/>
        <end position="406"/>
    </location>
</feature>
<feature type="region of interest" description="Disordered" evidence="1">
    <location>
        <begin position="1006"/>
        <end position="1040"/>
    </location>
</feature>
<gene>
    <name evidence="2" type="ORF">GSMUA_141160.1</name>
</gene>
<dbReference type="Gramene" id="Ma04_t35190.1">
    <property type="protein sequence ID" value="Ma04_p35190.1"/>
    <property type="gene ID" value="Ma04_g35190"/>
</dbReference>
<feature type="compositionally biased region" description="Polar residues" evidence="1">
    <location>
        <begin position="1028"/>
        <end position="1037"/>
    </location>
</feature>
<feature type="compositionally biased region" description="Low complexity" evidence="1">
    <location>
        <begin position="1006"/>
        <end position="1020"/>
    </location>
</feature>
<proteinExistence type="predicted"/>
<evidence type="ECO:0000313" key="3">
    <source>
        <dbReference type="EnsemblPlants" id="Ma04_p35190.1"/>
    </source>
</evidence>
<name>A0A804IXE5_MUSAM</name>
<dbReference type="KEGG" id="mus:103982473"/>